<evidence type="ECO:0000256" key="2">
    <source>
        <dbReference type="ARBA" id="ARBA00022448"/>
    </source>
</evidence>
<feature type="transmembrane region" description="Helical" evidence="12">
    <location>
        <begin position="212"/>
        <end position="234"/>
    </location>
</feature>
<keyword evidence="2" id="KW-0813">Transport</keyword>
<evidence type="ECO:0000256" key="5">
    <source>
        <dbReference type="ARBA" id="ARBA00022679"/>
    </source>
</evidence>
<dbReference type="NCBIfam" id="TIGR00830">
    <property type="entry name" value="PTBA"/>
    <property type="match status" value="1"/>
</dbReference>
<keyword evidence="3" id="KW-1003">Cell membrane</keyword>
<comment type="subcellular location">
    <subcellularLocation>
        <location evidence="1">Cell membrane</location>
        <topology evidence="1">Multi-pass membrane protein</topology>
    </subcellularLocation>
</comment>
<feature type="transmembrane region" description="Helical" evidence="12">
    <location>
        <begin position="334"/>
        <end position="354"/>
    </location>
</feature>
<evidence type="ECO:0000256" key="7">
    <source>
        <dbReference type="ARBA" id="ARBA00022692"/>
    </source>
</evidence>
<dbReference type="InterPro" id="IPR001996">
    <property type="entry name" value="PTS_IIB_1"/>
</dbReference>
<feature type="active site" description="Phosphocysteine intermediate; for EIIB activity" evidence="11">
    <location>
        <position position="26"/>
    </location>
</feature>
<dbReference type="PANTHER" id="PTHR30175:SF1">
    <property type="entry name" value="PTS SYSTEM ARBUTIN-, CELLOBIOSE-, AND SALICIN-SPECIFIC EIIBC COMPONENT-RELATED"/>
    <property type="match status" value="1"/>
</dbReference>
<dbReference type="SUPFAM" id="SSF55604">
    <property type="entry name" value="Glucose permease domain IIB"/>
    <property type="match status" value="1"/>
</dbReference>
<feature type="transmembrane region" description="Helical" evidence="12">
    <location>
        <begin position="392"/>
        <end position="416"/>
    </location>
</feature>
<evidence type="ECO:0000259" key="15">
    <source>
        <dbReference type="PROSITE" id="PS51103"/>
    </source>
</evidence>
<name>A0ABQ1ECX8_9CLOT</name>
<feature type="domain" description="PTS EIIC type-1" evidence="15">
    <location>
        <begin position="102"/>
        <end position="474"/>
    </location>
</feature>
<dbReference type="InterPro" id="IPR011055">
    <property type="entry name" value="Dup_hybrid_motif"/>
</dbReference>
<dbReference type="InterPro" id="IPR018113">
    <property type="entry name" value="PTrfase_EIIB_Cys"/>
</dbReference>
<accession>A0ABQ1ECX8</accession>
<feature type="transmembrane region" description="Helical" evidence="12">
    <location>
        <begin position="172"/>
        <end position="192"/>
    </location>
</feature>
<dbReference type="PANTHER" id="PTHR30175">
    <property type="entry name" value="PHOSPHOTRANSFERASE SYSTEM TRANSPORT PROTEIN"/>
    <property type="match status" value="1"/>
</dbReference>
<feature type="domain" description="PTS EIIA type-1" evidence="13">
    <location>
        <begin position="500"/>
        <end position="604"/>
    </location>
</feature>
<dbReference type="Pfam" id="PF02378">
    <property type="entry name" value="PTS_EIIC"/>
    <property type="match status" value="1"/>
</dbReference>
<comment type="caution">
    <text evidence="16">The sequence shown here is derived from an EMBL/GenBank/DDBJ whole genome shotgun (WGS) entry which is preliminary data.</text>
</comment>
<feature type="transmembrane region" description="Helical" evidence="12">
    <location>
        <begin position="100"/>
        <end position="121"/>
    </location>
</feature>
<sequence>MKYEKLAKDIIKNVGGKENVNSLTHCVTRLRFKLKDESKANTEVLKKMDGVVTVIKSGGQYQVVIGNHVPDVYADVAAIGGFASASDDSGQEKMSPFNKFIDIISGVFTPTLGVLCATGMIKGFNALFVALGLISATSGTYAILNGIGDCLFYFFPIFLGYTASQKFKGNHFIGMAIGASLVYPKIAALTAAKPLYTVFGGTVLASNVNLTFLGIPVILMDYSSTVIPIILAAFVGAKIEKAFKKVIPDVVKTFLVPFCTLLVIVPLTFIVIGPVATWAGKLLGAATLTIYNLSPILAGIFIGAFWQVFVIFGLHWGLVPIAINNLSVLKHDPVLATTFAASFAQTGVVLAILLKTKNSKLRSIAIPAVISGIFGVTEPAIYGISLPKKKPFVISCIAAAIGGGILGFAGSNLYIMGGMGVFGIPSFIGPNGMDKGFYGAVIGMVAGFVIGFALMMVTGFEDDKEEVQETTNNNAKIEVKAEILVSPIKGEVKPLAVIKDEAFSSGALGKGIAIEPSEGKVVAPVDGVLTTLFPTGHALGITSDNGAEILIHIGMDTVELGGKHFTTKAKQGDRVKAGQVLVEFDMKAIKEAGYTLTTPVIVTNSDNYADVVETDKKSIALNEELLTVLA</sequence>
<keyword evidence="6" id="KW-0598">Phosphotransferase system</keyword>
<keyword evidence="10 12" id="KW-0472">Membrane</keyword>
<dbReference type="EMBL" id="BMBA01000003">
    <property type="protein sequence ID" value="GFZ32637.1"/>
    <property type="molecule type" value="Genomic_DNA"/>
</dbReference>
<feature type="domain" description="PTS EIIB type-1" evidence="14">
    <location>
        <begin position="4"/>
        <end position="86"/>
    </location>
</feature>
<dbReference type="PROSITE" id="PS00371">
    <property type="entry name" value="PTS_EIIA_TYPE_1_HIS"/>
    <property type="match status" value="1"/>
</dbReference>
<reference evidence="16 17" key="1">
    <citation type="journal article" date="2021" name="Int. J. Syst. Evol. Microbiol.">
        <title>Clostridium zeae sp. nov., isolated from corn silage.</title>
        <authorList>
            <person name="Kobayashi H."/>
            <person name="Tanizawa Y."/>
            <person name="Yagura M."/>
            <person name="Sakamoto M."/>
            <person name="Ohkuma M."/>
            <person name="Tohno M."/>
        </authorList>
    </citation>
    <scope>NUCLEOTIDE SEQUENCE [LARGE SCALE GENOMIC DNA]</scope>
    <source>
        <strain evidence="16 17">CSC2</strain>
    </source>
</reference>
<keyword evidence="8" id="KW-0418">Kinase</keyword>
<evidence type="ECO:0000259" key="14">
    <source>
        <dbReference type="PROSITE" id="PS51098"/>
    </source>
</evidence>
<feature type="transmembrane region" description="Helical" evidence="12">
    <location>
        <begin position="366"/>
        <end position="385"/>
    </location>
</feature>
<evidence type="ECO:0000256" key="9">
    <source>
        <dbReference type="ARBA" id="ARBA00022989"/>
    </source>
</evidence>
<dbReference type="InterPro" id="IPR011297">
    <property type="entry name" value="PTS_IIABC_b_glu"/>
</dbReference>
<evidence type="ECO:0000313" key="16">
    <source>
        <dbReference type="EMBL" id="GFZ32637.1"/>
    </source>
</evidence>
<dbReference type="InterPro" id="IPR036878">
    <property type="entry name" value="Glu_permease_IIB"/>
</dbReference>
<evidence type="ECO:0000256" key="1">
    <source>
        <dbReference type="ARBA" id="ARBA00004651"/>
    </source>
</evidence>
<feature type="transmembrane region" description="Helical" evidence="12">
    <location>
        <begin position="436"/>
        <end position="457"/>
    </location>
</feature>
<dbReference type="PROSITE" id="PS51103">
    <property type="entry name" value="PTS_EIIC_TYPE_1"/>
    <property type="match status" value="1"/>
</dbReference>
<proteinExistence type="predicted"/>
<keyword evidence="4" id="KW-0762">Sugar transport</keyword>
<keyword evidence="5" id="KW-0808">Transferase</keyword>
<dbReference type="CDD" id="cd00212">
    <property type="entry name" value="PTS_IIB_glc"/>
    <property type="match status" value="1"/>
</dbReference>
<dbReference type="Pfam" id="PF00358">
    <property type="entry name" value="PTS_EIIA_1"/>
    <property type="match status" value="1"/>
</dbReference>
<keyword evidence="7 12" id="KW-0812">Transmembrane</keyword>
<evidence type="ECO:0000256" key="10">
    <source>
        <dbReference type="ARBA" id="ARBA00023136"/>
    </source>
</evidence>
<dbReference type="CDD" id="cd00210">
    <property type="entry name" value="PTS_IIA_glc"/>
    <property type="match status" value="1"/>
</dbReference>
<evidence type="ECO:0000256" key="4">
    <source>
        <dbReference type="ARBA" id="ARBA00022597"/>
    </source>
</evidence>
<dbReference type="PROSITE" id="PS51093">
    <property type="entry name" value="PTS_EIIA_TYPE_1"/>
    <property type="match status" value="1"/>
</dbReference>
<dbReference type="NCBIfam" id="TIGR01995">
    <property type="entry name" value="PTS-II-ABC-beta"/>
    <property type="match status" value="1"/>
</dbReference>
<feature type="transmembrane region" description="Helical" evidence="12">
    <location>
        <begin position="296"/>
        <end position="322"/>
    </location>
</feature>
<dbReference type="PROSITE" id="PS01035">
    <property type="entry name" value="PTS_EIIB_TYPE_1_CYS"/>
    <property type="match status" value="1"/>
</dbReference>
<protein>
    <submittedName>
        <fullName evidence="16">PTS beta-glucoside transporter subunit EIIBCA</fullName>
    </submittedName>
</protein>
<feature type="transmembrane region" description="Helical" evidence="12">
    <location>
        <begin position="254"/>
        <end position="276"/>
    </location>
</feature>
<gene>
    <name evidence="16" type="ORF">CSC2_31630</name>
</gene>
<dbReference type="RefSeq" id="WP_206870914.1">
    <property type="nucleotide sequence ID" value="NZ_BMBA01000003.1"/>
</dbReference>
<keyword evidence="17" id="KW-1185">Reference proteome</keyword>
<dbReference type="InterPro" id="IPR050558">
    <property type="entry name" value="PTS_Sugar-Specific_Components"/>
</dbReference>
<dbReference type="InterPro" id="IPR001127">
    <property type="entry name" value="PTS_EIIA_1_perm"/>
</dbReference>
<evidence type="ECO:0000256" key="12">
    <source>
        <dbReference type="SAM" id="Phobius"/>
    </source>
</evidence>
<evidence type="ECO:0000256" key="11">
    <source>
        <dbReference type="PROSITE-ProRule" id="PRU00421"/>
    </source>
</evidence>
<evidence type="ECO:0000256" key="3">
    <source>
        <dbReference type="ARBA" id="ARBA00022475"/>
    </source>
</evidence>
<evidence type="ECO:0000256" key="8">
    <source>
        <dbReference type="ARBA" id="ARBA00022777"/>
    </source>
</evidence>
<dbReference type="Gene3D" id="2.70.70.10">
    <property type="entry name" value="Glucose Permease (Domain IIA)"/>
    <property type="match status" value="1"/>
</dbReference>
<evidence type="ECO:0000313" key="17">
    <source>
        <dbReference type="Proteomes" id="UP000663802"/>
    </source>
</evidence>
<dbReference type="PROSITE" id="PS51098">
    <property type="entry name" value="PTS_EIIB_TYPE_1"/>
    <property type="match status" value="1"/>
</dbReference>
<dbReference type="InterPro" id="IPR013013">
    <property type="entry name" value="PTS_EIIC_1"/>
</dbReference>
<dbReference type="Gene3D" id="3.30.1360.60">
    <property type="entry name" value="Glucose permease domain IIB"/>
    <property type="match status" value="1"/>
</dbReference>
<dbReference type="SUPFAM" id="SSF51261">
    <property type="entry name" value="Duplicated hybrid motif"/>
    <property type="match status" value="1"/>
</dbReference>
<evidence type="ECO:0000256" key="6">
    <source>
        <dbReference type="ARBA" id="ARBA00022683"/>
    </source>
</evidence>
<organism evidence="16 17">
    <name type="scientific">Clostridium zeae</name>
    <dbReference type="NCBI Taxonomy" id="2759022"/>
    <lineage>
        <taxon>Bacteria</taxon>
        <taxon>Bacillati</taxon>
        <taxon>Bacillota</taxon>
        <taxon>Clostridia</taxon>
        <taxon>Eubacteriales</taxon>
        <taxon>Clostridiaceae</taxon>
        <taxon>Clostridium</taxon>
    </lineage>
</organism>
<dbReference type="InterPro" id="IPR003352">
    <property type="entry name" value="PTS_EIIC"/>
</dbReference>
<dbReference type="Proteomes" id="UP000663802">
    <property type="component" value="Unassembled WGS sequence"/>
</dbReference>
<keyword evidence="9 12" id="KW-1133">Transmembrane helix</keyword>
<dbReference type="Pfam" id="PF00367">
    <property type="entry name" value="PTS_EIIB"/>
    <property type="match status" value="1"/>
</dbReference>
<feature type="transmembrane region" description="Helical" evidence="12">
    <location>
        <begin position="141"/>
        <end position="160"/>
    </location>
</feature>
<evidence type="ECO:0000259" key="13">
    <source>
        <dbReference type="PROSITE" id="PS51093"/>
    </source>
</evidence>